<keyword evidence="1" id="KW-0472">Membrane</keyword>
<sequence length="125" mass="13960">MEKKASRSKFLIPFYIAFAVTVCAAAGGMLFLTAGDERPVHRFILPKGFTGWVEVVYEQPGYPALKKEGRSFVYEVPSSGKIATSSRNASGPMELYYAEQDGRRIELPTDVPTVHGRFIRGKRRT</sequence>
<name>A0ABW5QY82_9BACL</name>
<protein>
    <submittedName>
        <fullName evidence="3">DUF6843 domain-containing protein</fullName>
    </submittedName>
</protein>
<evidence type="ECO:0000313" key="3">
    <source>
        <dbReference type="EMBL" id="MFD2661446.1"/>
    </source>
</evidence>
<reference evidence="4" key="1">
    <citation type="journal article" date="2019" name="Int. J. Syst. Evol. Microbiol.">
        <title>The Global Catalogue of Microorganisms (GCM) 10K type strain sequencing project: providing services to taxonomists for standard genome sequencing and annotation.</title>
        <authorList>
            <consortium name="The Broad Institute Genomics Platform"/>
            <consortium name="The Broad Institute Genome Sequencing Center for Infectious Disease"/>
            <person name="Wu L."/>
            <person name="Ma J."/>
        </authorList>
    </citation>
    <scope>NUCLEOTIDE SEQUENCE [LARGE SCALE GENOMIC DNA]</scope>
    <source>
        <strain evidence="4">TISTR 1827</strain>
    </source>
</reference>
<keyword evidence="1" id="KW-1133">Transmembrane helix</keyword>
<feature type="transmembrane region" description="Helical" evidence="1">
    <location>
        <begin position="12"/>
        <end position="32"/>
    </location>
</feature>
<dbReference type="Pfam" id="PF20862">
    <property type="entry name" value="DUF6843"/>
    <property type="match status" value="1"/>
</dbReference>
<dbReference type="RefSeq" id="WP_379274287.1">
    <property type="nucleotide sequence ID" value="NZ_JBHUGT010000043.1"/>
</dbReference>
<proteinExistence type="predicted"/>
<gene>
    <name evidence="3" type="ORF">ACFSW5_14420</name>
</gene>
<evidence type="ECO:0000256" key="1">
    <source>
        <dbReference type="SAM" id="Phobius"/>
    </source>
</evidence>
<accession>A0ABW5QY82</accession>
<keyword evidence="1" id="KW-0812">Transmembrane</keyword>
<dbReference type="Proteomes" id="UP001597493">
    <property type="component" value="Unassembled WGS sequence"/>
</dbReference>
<organism evidence="3 4">
    <name type="scientific">Paenibacillus thailandensis</name>
    <dbReference type="NCBI Taxonomy" id="393250"/>
    <lineage>
        <taxon>Bacteria</taxon>
        <taxon>Bacillati</taxon>
        <taxon>Bacillota</taxon>
        <taxon>Bacilli</taxon>
        <taxon>Bacillales</taxon>
        <taxon>Paenibacillaceae</taxon>
        <taxon>Paenibacillus</taxon>
    </lineage>
</organism>
<evidence type="ECO:0000259" key="2">
    <source>
        <dbReference type="Pfam" id="PF20862"/>
    </source>
</evidence>
<evidence type="ECO:0000313" key="4">
    <source>
        <dbReference type="Proteomes" id="UP001597493"/>
    </source>
</evidence>
<comment type="caution">
    <text evidence="3">The sequence shown here is derived from an EMBL/GenBank/DDBJ whole genome shotgun (WGS) entry which is preliminary data.</text>
</comment>
<dbReference type="EMBL" id="JBHUMY010000013">
    <property type="protein sequence ID" value="MFD2661446.1"/>
    <property type="molecule type" value="Genomic_DNA"/>
</dbReference>
<feature type="domain" description="DUF6843" evidence="2">
    <location>
        <begin position="42"/>
        <end position="111"/>
    </location>
</feature>
<keyword evidence="4" id="KW-1185">Reference proteome</keyword>
<dbReference type="InterPro" id="IPR049293">
    <property type="entry name" value="DUF6843"/>
</dbReference>